<protein>
    <submittedName>
        <fullName evidence="1">Uncharacterized protein</fullName>
    </submittedName>
</protein>
<organism evidence="1">
    <name type="scientific">marine sediment metagenome</name>
    <dbReference type="NCBI Taxonomy" id="412755"/>
    <lineage>
        <taxon>unclassified sequences</taxon>
        <taxon>metagenomes</taxon>
        <taxon>ecological metagenomes</taxon>
    </lineage>
</organism>
<sequence length="411" mass="46206">HITIDFADNIFNGYGPFNLIVDVNKTYYYNQTSTPINIDIWGEIATDFTKIPDQTSFNSGDPFTITIQHNDSVKVSAMSDGIITVWVDNDDYTINASITYNFVNGYWEVDFDFKDGEFSGYGYFTIKVEINKTYYYNASQSYVIYVGGPASATFDNNPIKSIYDSGDALNVSIYYLDTEKSIGISGANLTIFVNNRSNPYSTTIYDYGNGNYNITIDFADNIFSGYGQFDLIVDINKTNYDNYTSTPSIVIRGETTSIFAKNPDQTSFNSGDVFNISVYYEDSVRSMGISGADLYIFVNSRSNPYSTTIYDYGDGNYNITIDFTDNVFNGYGLFDLIIDINKTYYYNGTQSYNIGVLGETSFNLLRPNNYNSYLDGDTFNITIQFIDDAKSIPINGIINYSIDGSAYSTSY</sequence>
<gene>
    <name evidence="1" type="ORF">LCGC14_2791870</name>
</gene>
<proteinExistence type="predicted"/>
<dbReference type="AlphaFoldDB" id="A0A0F8YQ82"/>
<accession>A0A0F8YQ82</accession>
<name>A0A0F8YQ82_9ZZZZ</name>
<feature type="non-terminal residue" evidence="1">
    <location>
        <position position="411"/>
    </location>
</feature>
<dbReference type="EMBL" id="LAZR01052153">
    <property type="protein sequence ID" value="KKK83588.1"/>
    <property type="molecule type" value="Genomic_DNA"/>
</dbReference>
<feature type="non-terminal residue" evidence="1">
    <location>
        <position position="1"/>
    </location>
</feature>
<reference evidence="1" key="1">
    <citation type="journal article" date="2015" name="Nature">
        <title>Complex archaea that bridge the gap between prokaryotes and eukaryotes.</title>
        <authorList>
            <person name="Spang A."/>
            <person name="Saw J.H."/>
            <person name="Jorgensen S.L."/>
            <person name="Zaremba-Niedzwiedzka K."/>
            <person name="Martijn J."/>
            <person name="Lind A.E."/>
            <person name="van Eijk R."/>
            <person name="Schleper C."/>
            <person name="Guy L."/>
            <person name="Ettema T.J."/>
        </authorList>
    </citation>
    <scope>NUCLEOTIDE SEQUENCE</scope>
</reference>
<evidence type="ECO:0000313" key="1">
    <source>
        <dbReference type="EMBL" id="KKK83588.1"/>
    </source>
</evidence>
<comment type="caution">
    <text evidence="1">The sequence shown here is derived from an EMBL/GenBank/DDBJ whole genome shotgun (WGS) entry which is preliminary data.</text>
</comment>